<dbReference type="AlphaFoldDB" id="A0A2S4LXH7"/>
<proteinExistence type="predicted"/>
<sequence length="79" mass="8864">MCRIGFGVCVVGTIALFGQRHSNFGSVLFRQVKGPFDPWLAGLRNGMQRRVDALGRQLAPDEFTADIEMKRRLALGVEW</sequence>
<organism evidence="1 2">
    <name type="scientific">Bosea psychrotolerans</name>
    <dbReference type="NCBI Taxonomy" id="1871628"/>
    <lineage>
        <taxon>Bacteria</taxon>
        <taxon>Pseudomonadati</taxon>
        <taxon>Pseudomonadota</taxon>
        <taxon>Alphaproteobacteria</taxon>
        <taxon>Hyphomicrobiales</taxon>
        <taxon>Boseaceae</taxon>
        <taxon>Bosea</taxon>
    </lineage>
</organism>
<keyword evidence="2" id="KW-1185">Reference proteome</keyword>
<evidence type="ECO:0000313" key="2">
    <source>
        <dbReference type="Proteomes" id="UP000236919"/>
    </source>
</evidence>
<comment type="caution">
    <text evidence="1">The sequence shown here is derived from an EMBL/GenBank/DDBJ whole genome shotgun (WGS) entry which is preliminary data.</text>
</comment>
<evidence type="ECO:0000313" key="1">
    <source>
        <dbReference type="EMBL" id="POR47162.1"/>
    </source>
</evidence>
<name>A0A2S4LXH7_9HYPH</name>
<gene>
    <name evidence="1" type="ORF">CYD53_12052</name>
</gene>
<accession>A0A2S4LXH7</accession>
<reference evidence="1 2" key="1">
    <citation type="submission" date="2018-01" db="EMBL/GenBank/DDBJ databases">
        <title>Genomic Encyclopedia of Type Strains, Phase III (KMG-III): the genomes of soil and plant-associated and newly described type strains.</title>
        <authorList>
            <person name="Whitman W."/>
        </authorList>
    </citation>
    <scope>NUCLEOTIDE SEQUENCE [LARGE SCALE GENOMIC DNA]</scope>
    <source>
        <strain evidence="1 2">1131</strain>
    </source>
</reference>
<dbReference type="EMBL" id="PQFZ01000020">
    <property type="protein sequence ID" value="POR47162.1"/>
    <property type="molecule type" value="Genomic_DNA"/>
</dbReference>
<protein>
    <submittedName>
        <fullName evidence="1">Uncharacterized protein</fullName>
    </submittedName>
</protein>
<dbReference type="Proteomes" id="UP000236919">
    <property type="component" value="Unassembled WGS sequence"/>
</dbReference>